<dbReference type="InterPro" id="IPR027417">
    <property type="entry name" value="P-loop_NTPase"/>
</dbReference>
<dbReference type="SMART" id="SM00382">
    <property type="entry name" value="AAA"/>
    <property type="match status" value="2"/>
</dbReference>
<keyword evidence="6 8" id="KW-0342">GTP-binding</keyword>
<dbReference type="FunFam" id="3.40.50.300:FF:000040">
    <property type="entry name" value="GTPase Der"/>
    <property type="match status" value="1"/>
</dbReference>
<feature type="domain" description="EngA-type G" evidence="12">
    <location>
        <begin position="179"/>
        <end position="352"/>
    </location>
</feature>
<dbReference type="Gene3D" id="3.30.300.20">
    <property type="match status" value="1"/>
</dbReference>
<evidence type="ECO:0000256" key="5">
    <source>
        <dbReference type="ARBA" id="ARBA00022741"/>
    </source>
</evidence>
<dbReference type="Proteomes" id="UP000191980">
    <property type="component" value="Unassembled WGS sequence"/>
</dbReference>
<evidence type="ECO:0000256" key="7">
    <source>
        <dbReference type="ARBA" id="ARBA00032345"/>
    </source>
</evidence>
<feature type="binding site" evidence="8">
    <location>
        <begin position="57"/>
        <end position="61"/>
    </location>
    <ligand>
        <name>GTP</name>
        <dbReference type="ChEBI" id="CHEBI:37565"/>
        <label>1</label>
    </ligand>
</feature>
<dbReference type="Pfam" id="PF01926">
    <property type="entry name" value="MMR_HSR1"/>
    <property type="match status" value="2"/>
</dbReference>
<feature type="compositionally biased region" description="Basic residues" evidence="11">
    <location>
        <begin position="452"/>
        <end position="476"/>
    </location>
</feature>
<protein>
    <recommendedName>
        <fullName evidence="2 8">GTPase Der</fullName>
    </recommendedName>
    <alternativeName>
        <fullName evidence="7 8">GTP-binding protein EngA</fullName>
    </alternativeName>
</protein>
<dbReference type="FunFam" id="3.40.50.300:FF:000057">
    <property type="entry name" value="GTPase Der"/>
    <property type="match status" value="1"/>
</dbReference>
<feature type="binding site" evidence="8">
    <location>
        <begin position="232"/>
        <end position="236"/>
    </location>
    <ligand>
        <name>GTP</name>
        <dbReference type="ChEBI" id="CHEBI:37565"/>
        <label>2</label>
    </ligand>
</feature>
<dbReference type="NCBIfam" id="TIGR00231">
    <property type="entry name" value="small_GTP"/>
    <property type="match status" value="2"/>
</dbReference>
<dbReference type="PANTHER" id="PTHR43834:SF6">
    <property type="entry name" value="GTPASE DER"/>
    <property type="match status" value="1"/>
</dbReference>
<dbReference type="InterPro" id="IPR032859">
    <property type="entry name" value="KH_dom-like"/>
</dbReference>
<dbReference type="InterPro" id="IPR006073">
    <property type="entry name" value="GTP-bd"/>
</dbReference>
<feature type="binding site" evidence="8">
    <location>
        <begin position="119"/>
        <end position="122"/>
    </location>
    <ligand>
        <name>GTP</name>
        <dbReference type="ChEBI" id="CHEBI:37565"/>
        <label>1</label>
    </ligand>
</feature>
<gene>
    <name evidence="8" type="primary">der</name>
    <name evidence="13" type="ORF">AU255_13470</name>
</gene>
<feature type="binding site" evidence="8">
    <location>
        <begin position="10"/>
        <end position="17"/>
    </location>
    <ligand>
        <name>GTP</name>
        <dbReference type="ChEBI" id="CHEBI:37565"/>
        <label>1</label>
    </ligand>
</feature>
<dbReference type="RefSeq" id="WP_080523491.1">
    <property type="nucleotide sequence ID" value="NZ_LPUF01000002.1"/>
</dbReference>
<dbReference type="EMBL" id="LPUF01000002">
    <property type="protein sequence ID" value="OQK16111.1"/>
    <property type="molecule type" value="Genomic_DNA"/>
</dbReference>
<evidence type="ECO:0000256" key="6">
    <source>
        <dbReference type="ARBA" id="ARBA00023134"/>
    </source>
</evidence>
<keyword evidence="14" id="KW-1185">Reference proteome</keyword>
<evidence type="ECO:0000256" key="9">
    <source>
        <dbReference type="PROSITE-ProRule" id="PRU01049"/>
    </source>
</evidence>
<comment type="subunit">
    <text evidence="8">Associates with the 50S ribosomal subunit.</text>
</comment>
<dbReference type="PIRSF" id="PIRSF006485">
    <property type="entry name" value="GTP-binding_EngA"/>
    <property type="match status" value="1"/>
</dbReference>
<dbReference type="GO" id="GO:0043022">
    <property type="term" value="F:ribosome binding"/>
    <property type="evidence" value="ECO:0007669"/>
    <property type="project" value="TreeGrafter"/>
</dbReference>
<dbReference type="SUPFAM" id="SSF52540">
    <property type="entry name" value="P-loop containing nucleoside triphosphate hydrolases"/>
    <property type="match status" value="2"/>
</dbReference>
<keyword evidence="5 8" id="KW-0547">Nucleotide-binding</keyword>
<dbReference type="Pfam" id="PF14714">
    <property type="entry name" value="KH_dom-like"/>
    <property type="match status" value="1"/>
</dbReference>
<dbReference type="OrthoDB" id="9805918at2"/>
<evidence type="ECO:0000256" key="11">
    <source>
        <dbReference type="SAM" id="MobiDB-lite"/>
    </source>
</evidence>
<evidence type="ECO:0000256" key="10">
    <source>
        <dbReference type="RuleBase" id="RU004481"/>
    </source>
</evidence>
<comment type="similarity">
    <text evidence="1 8 9 10">Belongs to the TRAFAC class TrmE-Era-EngA-EngB-Septin-like GTPase superfamily. EngA (Der) GTPase family.</text>
</comment>
<dbReference type="InterPro" id="IPR016484">
    <property type="entry name" value="GTPase_Der"/>
</dbReference>
<dbReference type="CDD" id="cd01894">
    <property type="entry name" value="EngA1"/>
    <property type="match status" value="1"/>
</dbReference>
<evidence type="ECO:0000256" key="2">
    <source>
        <dbReference type="ARBA" id="ARBA00020953"/>
    </source>
</evidence>
<dbReference type="FunFam" id="3.30.300.20:FF:000004">
    <property type="entry name" value="GTPase Der"/>
    <property type="match status" value="1"/>
</dbReference>
<dbReference type="GO" id="GO:0042254">
    <property type="term" value="P:ribosome biogenesis"/>
    <property type="evidence" value="ECO:0007669"/>
    <property type="project" value="UniProtKB-KW"/>
</dbReference>
<feature type="binding site" evidence="8">
    <location>
        <begin position="185"/>
        <end position="192"/>
    </location>
    <ligand>
        <name>GTP</name>
        <dbReference type="ChEBI" id="CHEBI:37565"/>
        <label>2</label>
    </ligand>
</feature>
<dbReference type="NCBIfam" id="TIGR03594">
    <property type="entry name" value="GTPase_EngA"/>
    <property type="match status" value="1"/>
</dbReference>
<comment type="caution">
    <text evidence="13">The sequence shown here is derived from an EMBL/GenBank/DDBJ whole genome shotgun (WGS) entry which is preliminary data.</text>
</comment>
<dbReference type="PRINTS" id="PR00326">
    <property type="entry name" value="GTP1OBG"/>
</dbReference>
<evidence type="ECO:0000256" key="8">
    <source>
        <dbReference type="HAMAP-Rule" id="MF_00195"/>
    </source>
</evidence>
<keyword evidence="4 10" id="KW-0677">Repeat</keyword>
<evidence type="ECO:0000259" key="12">
    <source>
        <dbReference type="PROSITE" id="PS51712"/>
    </source>
</evidence>
<feature type="region of interest" description="Disordered" evidence="11">
    <location>
        <begin position="443"/>
        <end position="476"/>
    </location>
</feature>
<feature type="domain" description="EngA-type G" evidence="12">
    <location>
        <begin position="4"/>
        <end position="167"/>
    </location>
</feature>
<comment type="function">
    <text evidence="8 10">GTPase that plays an essential role in the late steps of ribosome biogenesis.</text>
</comment>
<dbReference type="HAMAP" id="MF_00195">
    <property type="entry name" value="GTPase_Der"/>
    <property type="match status" value="1"/>
</dbReference>
<sequence>MTLPVIALVGRPNVGKSTLFNYLTRTRDALVADYPGLTRDRKYGRVKRGETPYLLVDTGGITDDVDGIDSVARRQVQLALEEADVVLFLVDAREGMNSADEAISTMLRKLDKPVILVTNKIDGINAEIATADFHRLAMGNPVAIAAANGRGVNELLQRVSAELPEATEETDAELHDQGVAIAVVGRPNVGKSTLVNRLLGEERVVVFDEPGSTRDSVYIPFERNGKKYTLIDTAGMRRRAKVTLVVEKFSIIKALQSVEKANVVIYLIDASEGITDQDAHLLGMVLDAGRALIIGFNKWDGLDFDQRALIKRQTEVKLPFLDFAEKHPISALHGSGVGTLFDVVHKLYDAAMVDMSTSILTQILKDAVAGHQPPMVNGRRIKLKHAHQGGRNPPIVVVHGNQTDLISAAYERYLINYFRTKLKLEGTPIRIVFKSPKNPFKEVKNKLSDRQLHKKKRLMEHHKQKKISLKKKNRGA</sequence>
<name>A0A1V8M3G9_9GAMM</name>
<dbReference type="InterPro" id="IPR005225">
    <property type="entry name" value="Small_GTP-bd"/>
</dbReference>
<evidence type="ECO:0000313" key="14">
    <source>
        <dbReference type="Proteomes" id="UP000191980"/>
    </source>
</evidence>
<dbReference type="InterPro" id="IPR031166">
    <property type="entry name" value="G_ENGA"/>
</dbReference>
<accession>A0A1V8M3G9</accession>
<organism evidence="13 14">
    <name type="scientific">Methyloprofundus sedimenti</name>
    <dbReference type="NCBI Taxonomy" id="1420851"/>
    <lineage>
        <taxon>Bacteria</taxon>
        <taxon>Pseudomonadati</taxon>
        <taxon>Pseudomonadota</taxon>
        <taxon>Gammaproteobacteria</taxon>
        <taxon>Methylococcales</taxon>
        <taxon>Methylococcaceae</taxon>
        <taxon>Methyloprofundus</taxon>
    </lineage>
</organism>
<dbReference type="InterPro" id="IPR015946">
    <property type="entry name" value="KH_dom-like_a/b"/>
</dbReference>
<evidence type="ECO:0000313" key="13">
    <source>
        <dbReference type="EMBL" id="OQK16111.1"/>
    </source>
</evidence>
<feature type="binding site" evidence="8">
    <location>
        <begin position="297"/>
        <end position="300"/>
    </location>
    <ligand>
        <name>GTP</name>
        <dbReference type="ChEBI" id="CHEBI:37565"/>
        <label>2</label>
    </ligand>
</feature>
<keyword evidence="3 8" id="KW-0690">Ribosome biogenesis</keyword>
<dbReference type="Gene3D" id="3.40.50.300">
    <property type="entry name" value="P-loop containing nucleotide triphosphate hydrolases"/>
    <property type="match status" value="2"/>
</dbReference>
<dbReference type="STRING" id="1420851.AU255_13470"/>
<evidence type="ECO:0000256" key="3">
    <source>
        <dbReference type="ARBA" id="ARBA00022517"/>
    </source>
</evidence>
<dbReference type="PROSITE" id="PS51712">
    <property type="entry name" value="G_ENGA"/>
    <property type="match status" value="2"/>
</dbReference>
<proteinExistence type="inferred from homology"/>
<dbReference type="InterPro" id="IPR003593">
    <property type="entry name" value="AAA+_ATPase"/>
</dbReference>
<reference evidence="13 14" key="1">
    <citation type="submission" date="2015-12" db="EMBL/GenBank/DDBJ databases">
        <authorList>
            <person name="Shamseldin A."/>
            <person name="Moawad H."/>
            <person name="Abd El-Rahim W.M."/>
            <person name="Sadowsky M.J."/>
        </authorList>
    </citation>
    <scope>NUCLEOTIDE SEQUENCE [LARGE SCALE GENOMIC DNA]</scope>
    <source>
        <strain evidence="13 14">WF1</strain>
    </source>
</reference>
<dbReference type="PANTHER" id="PTHR43834">
    <property type="entry name" value="GTPASE DER"/>
    <property type="match status" value="1"/>
</dbReference>
<dbReference type="AlphaFoldDB" id="A0A1V8M3G9"/>
<dbReference type="CDD" id="cd01895">
    <property type="entry name" value="EngA2"/>
    <property type="match status" value="1"/>
</dbReference>
<evidence type="ECO:0000256" key="1">
    <source>
        <dbReference type="ARBA" id="ARBA00008279"/>
    </source>
</evidence>
<dbReference type="GO" id="GO:0005525">
    <property type="term" value="F:GTP binding"/>
    <property type="evidence" value="ECO:0007669"/>
    <property type="project" value="UniProtKB-UniRule"/>
</dbReference>
<evidence type="ECO:0000256" key="4">
    <source>
        <dbReference type="ARBA" id="ARBA00022737"/>
    </source>
</evidence>